<evidence type="ECO:0000259" key="1">
    <source>
        <dbReference type="SMART" id="SM00331"/>
    </source>
</evidence>
<dbReference type="InterPro" id="IPR001932">
    <property type="entry name" value="PPM-type_phosphatase-like_dom"/>
</dbReference>
<gene>
    <name evidence="2" type="ORF">AVDCRST_MAG19-294</name>
</gene>
<dbReference type="AlphaFoldDB" id="A0A6J4UG72"/>
<sequence>MGLAIDVAIAKTNKYASRESGDTAELIERPGGGLSVVLADGQGSGRAAKTLSLLVTSKAVALLKDGVRDGAVARAVHDFLFAYRHGQVSATLEILSVDLRAETVVLTRNAATLAFVGSGERYGRVDGDSGPIGLYAVSRPTVLQLPLAAGLRALLATDGVGRSGVRGGAEDLDLAACAAGLGPDADATAVADGVLAEAVLRDAGRPADDMTVVALALRPHRDAILVRRQGATVPLP</sequence>
<dbReference type="PANTHER" id="PTHR35801:SF1">
    <property type="entry name" value="PHOSPHOSERINE PHOSPHATASE RSBX"/>
    <property type="match status" value="1"/>
</dbReference>
<dbReference type="SMART" id="SM00331">
    <property type="entry name" value="PP2C_SIG"/>
    <property type="match status" value="1"/>
</dbReference>
<dbReference type="Pfam" id="PF07228">
    <property type="entry name" value="SpoIIE"/>
    <property type="match status" value="1"/>
</dbReference>
<dbReference type="PANTHER" id="PTHR35801">
    <property type="entry name" value="PHOSPHOSERINE PHOSPHATASE RSBX"/>
    <property type="match status" value="1"/>
</dbReference>
<organism evidence="2">
    <name type="scientific">uncultured Thermomicrobiales bacterium</name>
    <dbReference type="NCBI Taxonomy" id="1645740"/>
    <lineage>
        <taxon>Bacteria</taxon>
        <taxon>Pseudomonadati</taxon>
        <taxon>Thermomicrobiota</taxon>
        <taxon>Thermomicrobia</taxon>
        <taxon>Thermomicrobiales</taxon>
        <taxon>environmental samples</taxon>
    </lineage>
</organism>
<dbReference type="InterPro" id="IPR036457">
    <property type="entry name" value="PPM-type-like_dom_sf"/>
</dbReference>
<dbReference type="InterPro" id="IPR039248">
    <property type="entry name" value="Ptase_RsbX"/>
</dbReference>
<dbReference type="SUPFAM" id="SSF81606">
    <property type="entry name" value="PP2C-like"/>
    <property type="match status" value="1"/>
</dbReference>
<proteinExistence type="predicted"/>
<protein>
    <submittedName>
        <fullName evidence="2">Stage II sporulation protein E</fullName>
    </submittedName>
</protein>
<accession>A0A6J4UG72</accession>
<name>A0A6J4UG72_9BACT</name>
<feature type="domain" description="PPM-type phosphatase" evidence="1">
    <location>
        <begin position="4"/>
        <end position="217"/>
    </location>
</feature>
<reference evidence="2" key="1">
    <citation type="submission" date="2020-02" db="EMBL/GenBank/DDBJ databases">
        <authorList>
            <person name="Meier V. D."/>
        </authorList>
    </citation>
    <scope>NUCLEOTIDE SEQUENCE</scope>
    <source>
        <strain evidence="2">AVDCRST_MAG19</strain>
    </source>
</reference>
<evidence type="ECO:0000313" key="2">
    <source>
        <dbReference type="EMBL" id="CAA9546455.1"/>
    </source>
</evidence>
<dbReference type="Gene3D" id="3.60.40.10">
    <property type="entry name" value="PPM-type phosphatase domain"/>
    <property type="match status" value="1"/>
</dbReference>
<dbReference type="EMBL" id="CADCWL010000017">
    <property type="protein sequence ID" value="CAA9546455.1"/>
    <property type="molecule type" value="Genomic_DNA"/>
</dbReference>